<dbReference type="eggNOG" id="COG4206">
    <property type="taxonomic scope" value="Bacteria"/>
</dbReference>
<dbReference type="Gene3D" id="2.40.170.20">
    <property type="entry name" value="TonB-dependent receptor, beta-barrel domain"/>
    <property type="match status" value="1"/>
</dbReference>
<sequence length="875" mass="91852">MRYFALPLLALIPVSTAFAQTTGADTGAEIDDTDEIVVIADRYPGEVNVPQPPLLELDEADIASYGASSLSELLDSLSPQVSSGRGRGEGRPVILVNGQRVSSFREMRNYPPEAVRKVEVLPEEVALRYGYPANQRVVNFILKPNFTSKTIDIELNAPSRGGYADTELQGSMLTIDGPRRLNLTVKATDSSMLTEAERHVIQPASNIPTVSSDRNPADYRSLVADSRELSAEGTWTTGLGEGVTAGSLSINGAYTRSDSRSLSGLNMVTLSNGLDTALRSLPDPLARTSSTDTFEVGATLNKPLGGWQFSATLDGNHAETTTLIDRRADTSGLVSAAAAGLLDINGVLPQLPDAGHDTARVLSDGLASKLTLAGSPLTLPAGELSLTVSAGFDYTGINSRDSRVNEQTKLNRKDFSTGVNIGVPITSRREGVLDAIGDLTLNLSAGINELSDFGTLTNWNAGLTWSPTERLTFQASYIAEDAAPGLTDLGNPLVQSLNVPVYDFTRGETALVTVTTGGNPDLRKEKQRDIKLSANWQLPILSRSSFIVEYFRNRSSDVTSSFPVLTPAIEAAFPDRVMRDNSGRLIGIDRRPVTYDKMESSRIRYGFNLSGEFGKARASSGRDGGQGGGRGEGAGRGAGGGWRDNAGAGSGGPPRDGAAPAGGGGRDGARGGEGGAPSGAGGPGGPGGGAGAGGGGGGGGPMMGIPGMGRGGGNGRGRWNLAIYHTVRFDETVTIAAGGPKLDLLDGDALTDGGVARHAIEMEGGGAYRGFGLRLKGSYTAPVNVKGSGMSGSSDLRFGSTFVMNLRMFVDLGQQEKLVAASPFFKGARLSFVVDNLFDSRQRVTDANGEIPLSYQADYRDPKGRYFGIDFRKMF</sequence>
<evidence type="ECO:0000256" key="7">
    <source>
        <dbReference type="ARBA" id="ARBA00023237"/>
    </source>
</evidence>
<dbReference type="GO" id="GO:0009279">
    <property type="term" value="C:cell outer membrane"/>
    <property type="evidence" value="ECO:0007669"/>
    <property type="project" value="UniProtKB-SubCell"/>
</dbReference>
<evidence type="ECO:0000256" key="2">
    <source>
        <dbReference type="ARBA" id="ARBA00022448"/>
    </source>
</evidence>
<protein>
    <recommendedName>
        <fullName evidence="12">TonB-dependent receptor</fullName>
    </recommendedName>
</protein>
<keyword evidence="7" id="KW-0998">Cell outer membrane</keyword>
<evidence type="ECO:0008006" key="12">
    <source>
        <dbReference type="Google" id="ProtNLM"/>
    </source>
</evidence>
<comment type="caution">
    <text evidence="10">The sequence shown here is derived from an EMBL/GenBank/DDBJ whole genome shotgun (WGS) entry which is preliminary data.</text>
</comment>
<evidence type="ECO:0000256" key="4">
    <source>
        <dbReference type="ARBA" id="ARBA00022692"/>
    </source>
</evidence>
<evidence type="ECO:0000256" key="6">
    <source>
        <dbReference type="ARBA" id="ARBA00023136"/>
    </source>
</evidence>
<dbReference type="Gene3D" id="2.170.130.10">
    <property type="entry name" value="TonB-dependent receptor, plug domain"/>
    <property type="match status" value="1"/>
</dbReference>
<evidence type="ECO:0000313" key="11">
    <source>
        <dbReference type="Proteomes" id="UP000016568"/>
    </source>
</evidence>
<dbReference type="PANTHER" id="PTHR30069:SF29">
    <property type="entry name" value="HEMOGLOBIN AND HEMOGLOBIN-HAPTOGLOBIN-BINDING PROTEIN 1-RELATED"/>
    <property type="match status" value="1"/>
</dbReference>
<evidence type="ECO:0000256" key="8">
    <source>
        <dbReference type="SAM" id="MobiDB-lite"/>
    </source>
</evidence>
<dbReference type="AlphaFoldDB" id="U3A081"/>
<feature type="compositionally biased region" description="Gly residues" evidence="8">
    <location>
        <begin position="622"/>
        <end position="695"/>
    </location>
</feature>
<keyword evidence="6" id="KW-0472">Membrane</keyword>
<evidence type="ECO:0000256" key="1">
    <source>
        <dbReference type="ARBA" id="ARBA00004571"/>
    </source>
</evidence>
<feature type="signal peptide" evidence="9">
    <location>
        <begin position="1"/>
        <end position="19"/>
    </location>
</feature>
<dbReference type="GO" id="GO:0015344">
    <property type="term" value="F:siderophore uptake transmembrane transporter activity"/>
    <property type="evidence" value="ECO:0007669"/>
    <property type="project" value="TreeGrafter"/>
</dbReference>
<reference evidence="10 11" key="1">
    <citation type="submission" date="2013-09" db="EMBL/GenBank/DDBJ databases">
        <title>Whole genome shotgun sequence of Novosphingobium tardaugens NBRC 16725.</title>
        <authorList>
            <person name="Isaki S."/>
            <person name="Hosoyama A."/>
            <person name="Tsuchikane K."/>
            <person name="Katsumata H."/>
            <person name="Ando Y."/>
            <person name="Yamazaki S."/>
            <person name="Fujita N."/>
        </authorList>
    </citation>
    <scope>NUCLEOTIDE SEQUENCE [LARGE SCALE GENOMIC DNA]</scope>
    <source>
        <strain evidence="10 11">NBRC 16725</strain>
    </source>
</reference>
<proteinExistence type="predicted"/>
<dbReference type="GO" id="GO:0044718">
    <property type="term" value="P:siderophore transmembrane transport"/>
    <property type="evidence" value="ECO:0007669"/>
    <property type="project" value="TreeGrafter"/>
</dbReference>
<keyword evidence="4" id="KW-0812">Transmembrane</keyword>
<dbReference type="RefSeq" id="WP_021689090.1">
    <property type="nucleotide sequence ID" value="NZ_BASZ01000002.1"/>
</dbReference>
<keyword evidence="5 9" id="KW-0732">Signal</keyword>
<comment type="subcellular location">
    <subcellularLocation>
        <location evidence="1">Cell outer membrane</location>
        <topology evidence="1">Multi-pass membrane protein</topology>
    </subcellularLocation>
</comment>
<dbReference type="InterPro" id="IPR037066">
    <property type="entry name" value="Plug_dom_sf"/>
</dbReference>
<feature type="chain" id="PRO_5004637361" description="TonB-dependent receptor" evidence="9">
    <location>
        <begin position="20"/>
        <end position="875"/>
    </location>
</feature>
<keyword evidence="2" id="KW-0813">Transport</keyword>
<name>U3A081_9SPHN</name>
<evidence type="ECO:0000256" key="9">
    <source>
        <dbReference type="SAM" id="SignalP"/>
    </source>
</evidence>
<keyword evidence="11" id="KW-1185">Reference proteome</keyword>
<evidence type="ECO:0000256" key="5">
    <source>
        <dbReference type="ARBA" id="ARBA00022729"/>
    </source>
</evidence>
<dbReference type="PANTHER" id="PTHR30069">
    <property type="entry name" value="TONB-DEPENDENT OUTER MEMBRANE RECEPTOR"/>
    <property type="match status" value="1"/>
</dbReference>
<dbReference type="InterPro" id="IPR036942">
    <property type="entry name" value="Beta-barrel_TonB_sf"/>
</dbReference>
<feature type="region of interest" description="Disordered" evidence="8">
    <location>
        <begin position="614"/>
        <end position="695"/>
    </location>
</feature>
<dbReference type="SUPFAM" id="SSF56935">
    <property type="entry name" value="Porins"/>
    <property type="match status" value="1"/>
</dbReference>
<dbReference type="InterPro" id="IPR039426">
    <property type="entry name" value="TonB-dep_rcpt-like"/>
</dbReference>
<dbReference type="Proteomes" id="UP000016568">
    <property type="component" value="Unassembled WGS sequence"/>
</dbReference>
<dbReference type="EMBL" id="BASZ01000002">
    <property type="protein sequence ID" value="GAD48183.1"/>
    <property type="molecule type" value="Genomic_DNA"/>
</dbReference>
<keyword evidence="3" id="KW-1134">Transmembrane beta strand</keyword>
<gene>
    <name evidence="10" type="ORF">NT2_02_02650</name>
</gene>
<accession>U3A081</accession>
<evidence type="ECO:0000256" key="3">
    <source>
        <dbReference type="ARBA" id="ARBA00022452"/>
    </source>
</evidence>
<evidence type="ECO:0000313" key="10">
    <source>
        <dbReference type="EMBL" id="GAD48183.1"/>
    </source>
</evidence>
<organism evidence="10 11">
    <name type="scientific">Caenibius tardaugens NBRC 16725</name>
    <dbReference type="NCBI Taxonomy" id="1219035"/>
    <lineage>
        <taxon>Bacteria</taxon>
        <taxon>Pseudomonadati</taxon>
        <taxon>Pseudomonadota</taxon>
        <taxon>Alphaproteobacteria</taxon>
        <taxon>Sphingomonadales</taxon>
        <taxon>Erythrobacteraceae</taxon>
        <taxon>Caenibius</taxon>
    </lineage>
</organism>